<reference evidence="3 4" key="1">
    <citation type="journal article" date="2019" name="Int. J. Syst. Evol. Microbiol.">
        <title>The Global Catalogue of Microorganisms (GCM) 10K type strain sequencing project: providing services to taxonomists for standard genome sequencing and annotation.</title>
        <authorList>
            <consortium name="The Broad Institute Genomics Platform"/>
            <consortium name="The Broad Institute Genome Sequencing Center for Infectious Disease"/>
            <person name="Wu L."/>
            <person name="Ma J."/>
        </authorList>
    </citation>
    <scope>NUCLEOTIDE SEQUENCE [LARGE SCALE GENOMIC DNA]</scope>
    <source>
        <strain evidence="3 4">JCM 11896</strain>
    </source>
</reference>
<evidence type="ECO:0000256" key="1">
    <source>
        <dbReference type="SAM" id="MobiDB-lite"/>
    </source>
</evidence>
<dbReference type="Proteomes" id="UP001501414">
    <property type="component" value="Unassembled WGS sequence"/>
</dbReference>
<evidence type="ECO:0000313" key="4">
    <source>
        <dbReference type="Proteomes" id="UP001501414"/>
    </source>
</evidence>
<sequence length="308" mass="31752">MPSDPPTDRTAPSRSRPPGRFGAVHRDRLGALYRGSLVGRLAARFVAASGYDRALALAAQAFVALVPAVMLAAAYLPSGAGGPQEWLVTRFDLSGEAAAAVRELMQPPPAPATSGIVGGTVLILLTGFGFTRTLQRLHVAAWSLPPLGLRGYLHGLAAVLALVTAVVCSVVLSPSGDRFPATALAVHAALAIILWLPVQWLLLGDRIRLRRLLPGALIIAAGQTAIAALSGPYLRLAIDSQADRFGAIGVAFVLVSWLLLLAYLLVAAAVFGAEIAGAPAPGVPGPPRRLSPPGDRAARTPPGASRPG</sequence>
<feature type="region of interest" description="Disordered" evidence="1">
    <location>
        <begin position="1"/>
        <end position="21"/>
    </location>
</feature>
<keyword evidence="4" id="KW-1185">Reference proteome</keyword>
<dbReference type="RefSeq" id="WP_344028565.1">
    <property type="nucleotide sequence ID" value="NZ_BAAAJK010000051.1"/>
</dbReference>
<evidence type="ECO:0000313" key="3">
    <source>
        <dbReference type="EMBL" id="GAA1400743.1"/>
    </source>
</evidence>
<protein>
    <submittedName>
        <fullName evidence="3">Uncharacterized protein</fullName>
    </submittedName>
</protein>
<name>A0ABN1Y8D4_9PSEU</name>
<feature type="transmembrane region" description="Helical" evidence="2">
    <location>
        <begin position="215"/>
        <end position="234"/>
    </location>
</feature>
<feature type="transmembrane region" description="Helical" evidence="2">
    <location>
        <begin position="112"/>
        <end position="131"/>
    </location>
</feature>
<organism evidence="3 4">
    <name type="scientific">Pseudonocardia kongjuensis</name>
    <dbReference type="NCBI Taxonomy" id="102227"/>
    <lineage>
        <taxon>Bacteria</taxon>
        <taxon>Bacillati</taxon>
        <taxon>Actinomycetota</taxon>
        <taxon>Actinomycetes</taxon>
        <taxon>Pseudonocardiales</taxon>
        <taxon>Pseudonocardiaceae</taxon>
        <taxon>Pseudonocardia</taxon>
    </lineage>
</organism>
<keyword evidence="2" id="KW-0812">Transmembrane</keyword>
<feature type="region of interest" description="Disordered" evidence="1">
    <location>
        <begin position="279"/>
        <end position="308"/>
    </location>
</feature>
<keyword evidence="2" id="KW-1133">Transmembrane helix</keyword>
<dbReference type="EMBL" id="BAAAJK010000051">
    <property type="protein sequence ID" value="GAA1400743.1"/>
    <property type="molecule type" value="Genomic_DNA"/>
</dbReference>
<gene>
    <name evidence="3" type="ORF">GCM10009613_58040</name>
</gene>
<feature type="compositionally biased region" description="Pro residues" evidence="1">
    <location>
        <begin position="281"/>
        <end position="290"/>
    </location>
</feature>
<evidence type="ECO:0000256" key="2">
    <source>
        <dbReference type="SAM" id="Phobius"/>
    </source>
</evidence>
<feature type="transmembrane region" description="Helical" evidence="2">
    <location>
        <begin position="246"/>
        <end position="271"/>
    </location>
</feature>
<proteinExistence type="predicted"/>
<feature type="transmembrane region" description="Helical" evidence="2">
    <location>
        <begin position="152"/>
        <end position="172"/>
    </location>
</feature>
<feature type="transmembrane region" description="Helical" evidence="2">
    <location>
        <begin position="184"/>
        <end position="203"/>
    </location>
</feature>
<accession>A0ABN1Y8D4</accession>
<feature type="transmembrane region" description="Helical" evidence="2">
    <location>
        <begin position="54"/>
        <end position="76"/>
    </location>
</feature>
<keyword evidence="2" id="KW-0472">Membrane</keyword>
<comment type="caution">
    <text evidence="3">The sequence shown here is derived from an EMBL/GenBank/DDBJ whole genome shotgun (WGS) entry which is preliminary data.</text>
</comment>